<feature type="transmembrane region" description="Helical" evidence="7">
    <location>
        <begin position="93"/>
        <end position="113"/>
    </location>
</feature>
<evidence type="ECO:0000256" key="4">
    <source>
        <dbReference type="ARBA" id="ARBA00022989"/>
    </source>
</evidence>
<evidence type="ECO:0000256" key="1">
    <source>
        <dbReference type="ARBA" id="ARBA00004141"/>
    </source>
</evidence>
<evidence type="ECO:0000256" key="6">
    <source>
        <dbReference type="SAM" id="MobiDB-lite"/>
    </source>
</evidence>
<comment type="caution">
    <text evidence="8">The sequence shown here is derived from an EMBL/GenBank/DDBJ whole genome shotgun (WGS) entry which is preliminary data.</text>
</comment>
<sequence>MWSSIAASSVQDTDNPGYSRDERPSQAGKEARIEGHRPQGTSIRWMTFAGWQAVTASAAYLIGTLLQSIIAILSFAVFINIVASKTLAHFEGLILVLQILGFFAIMIPLVYLGPQGDVSLFTTFVKEGGWVTKACRLWLICIPERSTETQLTFLKMVEEIRSASTVVPRAIFISIGLNGI</sequence>
<evidence type="ECO:0000313" key="8">
    <source>
        <dbReference type="EMBL" id="KAK7998758.1"/>
    </source>
</evidence>
<keyword evidence="9" id="KW-1185">Reference proteome</keyword>
<feature type="region of interest" description="Disordered" evidence="6">
    <location>
        <begin position="1"/>
        <end position="35"/>
    </location>
</feature>
<evidence type="ECO:0000313" key="9">
    <source>
        <dbReference type="Proteomes" id="UP001396898"/>
    </source>
</evidence>
<evidence type="ECO:0008006" key="10">
    <source>
        <dbReference type="Google" id="ProtNLM"/>
    </source>
</evidence>
<feature type="compositionally biased region" description="Polar residues" evidence="6">
    <location>
        <begin position="1"/>
        <end position="16"/>
    </location>
</feature>
<dbReference type="PANTHER" id="PTHR45649">
    <property type="entry name" value="AMINO-ACID PERMEASE BAT1"/>
    <property type="match status" value="1"/>
</dbReference>
<accession>A0ABR1R3H3</accession>
<dbReference type="Gene3D" id="1.20.1740.10">
    <property type="entry name" value="Amino acid/polyamine transporter I"/>
    <property type="match status" value="1"/>
</dbReference>
<evidence type="ECO:0000256" key="5">
    <source>
        <dbReference type="ARBA" id="ARBA00023136"/>
    </source>
</evidence>
<keyword evidence="3 7" id="KW-0812">Transmembrane</keyword>
<feature type="transmembrane region" description="Helical" evidence="7">
    <location>
        <begin position="58"/>
        <end position="81"/>
    </location>
</feature>
<gene>
    <name evidence="8" type="ORF">PG991_014953</name>
</gene>
<keyword evidence="5 7" id="KW-0472">Membrane</keyword>
<dbReference type="PANTHER" id="PTHR45649:SF1">
    <property type="entry name" value="TRANSPORTER, PUTATIVE (EUROFUNG)-RELATED"/>
    <property type="match status" value="1"/>
</dbReference>
<protein>
    <recommendedName>
        <fullName evidence="10">Autophagy-related protein</fullName>
    </recommendedName>
</protein>
<reference evidence="8 9" key="1">
    <citation type="submission" date="2023-01" db="EMBL/GenBank/DDBJ databases">
        <title>Analysis of 21 Apiospora genomes using comparative genomics revels a genus with tremendous synthesis potential of carbohydrate active enzymes and secondary metabolites.</title>
        <authorList>
            <person name="Sorensen T."/>
        </authorList>
    </citation>
    <scope>NUCLEOTIDE SEQUENCE [LARGE SCALE GENOMIC DNA]</scope>
    <source>
        <strain evidence="8 9">CBS 20057</strain>
    </source>
</reference>
<name>A0ABR1R3H3_9PEZI</name>
<dbReference type="EMBL" id="JAQQWI010000020">
    <property type="protein sequence ID" value="KAK7998758.1"/>
    <property type="molecule type" value="Genomic_DNA"/>
</dbReference>
<evidence type="ECO:0000256" key="2">
    <source>
        <dbReference type="ARBA" id="ARBA00022448"/>
    </source>
</evidence>
<comment type="subcellular location">
    <subcellularLocation>
        <location evidence="1">Membrane</location>
        <topology evidence="1">Multi-pass membrane protein</topology>
    </subcellularLocation>
</comment>
<keyword evidence="2" id="KW-0813">Transport</keyword>
<evidence type="ECO:0000256" key="3">
    <source>
        <dbReference type="ARBA" id="ARBA00022692"/>
    </source>
</evidence>
<dbReference type="Proteomes" id="UP001396898">
    <property type="component" value="Unassembled WGS sequence"/>
</dbReference>
<evidence type="ECO:0000256" key="7">
    <source>
        <dbReference type="SAM" id="Phobius"/>
    </source>
</evidence>
<organism evidence="8 9">
    <name type="scientific">Apiospora marii</name>
    <dbReference type="NCBI Taxonomy" id="335849"/>
    <lineage>
        <taxon>Eukaryota</taxon>
        <taxon>Fungi</taxon>
        <taxon>Dikarya</taxon>
        <taxon>Ascomycota</taxon>
        <taxon>Pezizomycotina</taxon>
        <taxon>Sordariomycetes</taxon>
        <taxon>Xylariomycetidae</taxon>
        <taxon>Amphisphaeriales</taxon>
        <taxon>Apiosporaceae</taxon>
        <taxon>Apiospora</taxon>
    </lineage>
</organism>
<feature type="compositionally biased region" description="Basic and acidic residues" evidence="6">
    <location>
        <begin position="19"/>
        <end position="35"/>
    </location>
</feature>
<proteinExistence type="predicted"/>
<keyword evidence="4 7" id="KW-1133">Transmembrane helix</keyword>